<dbReference type="PANTHER" id="PTHR43022:SF1">
    <property type="entry name" value="PROTEIN SMF"/>
    <property type="match status" value="1"/>
</dbReference>
<name>A0A410QC78_9FIRM</name>
<feature type="domain" description="DprA winged helix" evidence="3">
    <location>
        <begin position="310"/>
        <end position="361"/>
    </location>
</feature>
<dbReference type="Gene3D" id="3.40.50.450">
    <property type="match status" value="1"/>
</dbReference>
<dbReference type="KEGG" id="spoa:EQM13_08370"/>
<dbReference type="InterPro" id="IPR036390">
    <property type="entry name" value="WH_DNA-bd_sf"/>
</dbReference>
<gene>
    <name evidence="4" type="primary">dprA</name>
    <name evidence="4" type="ORF">EQM13_08370</name>
</gene>
<dbReference type="Pfam" id="PF17782">
    <property type="entry name" value="WHD_DprA"/>
    <property type="match status" value="1"/>
</dbReference>
<evidence type="ECO:0000313" key="5">
    <source>
        <dbReference type="Proteomes" id="UP000287969"/>
    </source>
</evidence>
<sequence>MKNFSHKDILVWLNSLYMKNKTIEYLIEYFKDITLLWTAPAKEIMNMEGLKYEIKNKLISYRNEDYLEKILDKIKKLDVEIITVLDEDYPKRLRNIDDSPVLIYTKGKFKDEDHLSLAIVGSRKATSYGKWVSEKISGELAKIGVTIVSGLARGIDTEAHKGALKEGGRTIAVLGSGINEIYPKNNEKLFYEIENSGAVISEFPIDTKPFSHNFPQRNRIISGLSLGVIIVEAGERSGSLITANFAADQGREVFAVPGNINSIFSRGTNRLIKDGAKIVMDIDDILEEISELKEKVIKVSKKGEIDFSKLEENEAKILKCIVEKPVYCNDIVYMTGLDISTVNSVLTALQLKGMIRELGGKIFTLS</sequence>
<dbReference type="InterPro" id="IPR036388">
    <property type="entry name" value="WH-like_DNA-bd_sf"/>
</dbReference>
<dbReference type="OrthoDB" id="9785707at2"/>
<dbReference type="RefSeq" id="WP_114217811.1">
    <property type="nucleotide sequence ID" value="NZ_CP035282.1"/>
</dbReference>
<evidence type="ECO:0000313" key="4">
    <source>
        <dbReference type="EMBL" id="QAT61595.1"/>
    </source>
</evidence>
<dbReference type="AlphaFoldDB" id="A0A410QC78"/>
<evidence type="ECO:0000259" key="2">
    <source>
        <dbReference type="Pfam" id="PF02481"/>
    </source>
</evidence>
<accession>A0A410QC78</accession>
<evidence type="ECO:0000256" key="1">
    <source>
        <dbReference type="ARBA" id="ARBA00006525"/>
    </source>
</evidence>
<protein>
    <submittedName>
        <fullName evidence="4">DNA-protecting protein DprA</fullName>
    </submittedName>
</protein>
<dbReference type="PANTHER" id="PTHR43022">
    <property type="entry name" value="PROTEIN SMF"/>
    <property type="match status" value="1"/>
</dbReference>
<keyword evidence="5" id="KW-1185">Reference proteome</keyword>
<comment type="similarity">
    <text evidence="1">Belongs to the DprA/Smf family.</text>
</comment>
<dbReference type="GO" id="GO:0009294">
    <property type="term" value="P:DNA-mediated transformation"/>
    <property type="evidence" value="ECO:0007669"/>
    <property type="project" value="InterPro"/>
</dbReference>
<reference evidence="5" key="1">
    <citation type="submission" date="2019-01" db="EMBL/GenBank/DDBJ databases">
        <title>Draft genomes of a novel of Sporanaerobacter strains.</title>
        <authorList>
            <person name="Ma S."/>
        </authorList>
    </citation>
    <scope>NUCLEOTIDE SEQUENCE [LARGE SCALE GENOMIC DNA]</scope>
    <source>
        <strain evidence="5">NJN-17</strain>
    </source>
</reference>
<dbReference type="Pfam" id="PF02481">
    <property type="entry name" value="DNA_processg_A"/>
    <property type="match status" value="1"/>
</dbReference>
<dbReference type="InterPro" id="IPR057666">
    <property type="entry name" value="DrpA_SLOG"/>
</dbReference>
<organism evidence="4 5">
    <name type="scientific">Acidilutibacter cellobiosedens</name>
    <dbReference type="NCBI Taxonomy" id="2507161"/>
    <lineage>
        <taxon>Bacteria</taxon>
        <taxon>Bacillati</taxon>
        <taxon>Bacillota</taxon>
        <taxon>Tissierellia</taxon>
        <taxon>Tissierellales</taxon>
        <taxon>Acidilutibacteraceae</taxon>
        <taxon>Acidilutibacter</taxon>
    </lineage>
</organism>
<dbReference type="InterPro" id="IPR041614">
    <property type="entry name" value="DprA_WH"/>
</dbReference>
<dbReference type="Proteomes" id="UP000287969">
    <property type="component" value="Chromosome"/>
</dbReference>
<dbReference type="SUPFAM" id="SSF46785">
    <property type="entry name" value="Winged helix' DNA-binding domain"/>
    <property type="match status" value="1"/>
</dbReference>
<dbReference type="SUPFAM" id="SSF102405">
    <property type="entry name" value="MCP/YpsA-like"/>
    <property type="match status" value="1"/>
</dbReference>
<dbReference type="InterPro" id="IPR003488">
    <property type="entry name" value="DprA"/>
</dbReference>
<feature type="domain" description="Smf/DprA SLOG" evidence="2">
    <location>
        <begin position="81"/>
        <end position="289"/>
    </location>
</feature>
<evidence type="ECO:0000259" key="3">
    <source>
        <dbReference type="Pfam" id="PF17782"/>
    </source>
</evidence>
<dbReference type="NCBIfam" id="TIGR00732">
    <property type="entry name" value="dprA"/>
    <property type="match status" value="1"/>
</dbReference>
<dbReference type="Gene3D" id="1.10.10.10">
    <property type="entry name" value="Winged helix-like DNA-binding domain superfamily/Winged helix DNA-binding domain"/>
    <property type="match status" value="1"/>
</dbReference>
<proteinExistence type="inferred from homology"/>
<dbReference type="EMBL" id="CP035282">
    <property type="protein sequence ID" value="QAT61595.1"/>
    <property type="molecule type" value="Genomic_DNA"/>
</dbReference>